<evidence type="ECO:0000256" key="2">
    <source>
        <dbReference type="ARBA" id="ARBA00022705"/>
    </source>
</evidence>
<dbReference type="GO" id="GO:0006260">
    <property type="term" value="P:DNA replication"/>
    <property type="evidence" value="ECO:0007669"/>
    <property type="project" value="UniProtKB-KW"/>
</dbReference>
<proteinExistence type="inferred from homology"/>
<feature type="region of interest" description="Disordered" evidence="3">
    <location>
        <begin position="307"/>
        <end position="326"/>
    </location>
</feature>
<dbReference type="GO" id="GO:0000775">
    <property type="term" value="C:chromosome, centromeric region"/>
    <property type="evidence" value="ECO:0007669"/>
    <property type="project" value="TreeGrafter"/>
</dbReference>
<evidence type="ECO:0000256" key="3">
    <source>
        <dbReference type="SAM" id="MobiDB-lite"/>
    </source>
</evidence>
<feature type="compositionally biased region" description="Basic and acidic residues" evidence="3">
    <location>
        <begin position="308"/>
        <end position="326"/>
    </location>
</feature>
<evidence type="ECO:0000313" key="4">
    <source>
        <dbReference type="EMBL" id="RPB17605.1"/>
    </source>
</evidence>
<dbReference type="EMBL" id="ML119105">
    <property type="protein sequence ID" value="RPB17605.1"/>
    <property type="molecule type" value="Genomic_DNA"/>
</dbReference>
<dbReference type="PANTHER" id="PTHR13395">
    <property type="entry name" value="SISTER CHROMATID COHESION PROTEIN DCC1-RELATED"/>
    <property type="match status" value="1"/>
</dbReference>
<reference evidence="4 5" key="1">
    <citation type="journal article" date="2018" name="Nat. Ecol. Evol.">
        <title>Pezizomycetes genomes reveal the molecular basis of ectomycorrhizal truffle lifestyle.</title>
        <authorList>
            <person name="Murat C."/>
            <person name="Payen T."/>
            <person name="Noel B."/>
            <person name="Kuo A."/>
            <person name="Morin E."/>
            <person name="Chen J."/>
            <person name="Kohler A."/>
            <person name="Krizsan K."/>
            <person name="Balestrini R."/>
            <person name="Da Silva C."/>
            <person name="Montanini B."/>
            <person name="Hainaut M."/>
            <person name="Levati E."/>
            <person name="Barry K.W."/>
            <person name="Belfiori B."/>
            <person name="Cichocki N."/>
            <person name="Clum A."/>
            <person name="Dockter R.B."/>
            <person name="Fauchery L."/>
            <person name="Guy J."/>
            <person name="Iotti M."/>
            <person name="Le Tacon F."/>
            <person name="Lindquist E.A."/>
            <person name="Lipzen A."/>
            <person name="Malagnac F."/>
            <person name="Mello A."/>
            <person name="Molinier V."/>
            <person name="Miyauchi S."/>
            <person name="Poulain J."/>
            <person name="Riccioni C."/>
            <person name="Rubini A."/>
            <person name="Sitrit Y."/>
            <person name="Splivallo R."/>
            <person name="Traeger S."/>
            <person name="Wang M."/>
            <person name="Zifcakova L."/>
            <person name="Wipf D."/>
            <person name="Zambonelli A."/>
            <person name="Paolocci F."/>
            <person name="Nowrousian M."/>
            <person name="Ottonello S."/>
            <person name="Baldrian P."/>
            <person name="Spatafora J.W."/>
            <person name="Henrissat B."/>
            <person name="Nagy L.G."/>
            <person name="Aury J.M."/>
            <person name="Wincker P."/>
            <person name="Grigoriev I.V."/>
            <person name="Bonfante P."/>
            <person name="Martin F.M."/>
        </authorList>
    </citation>
    <scope>NUCLEOTIDE SEQUENCE [LARGE SCALE GENOMIC DNA]</scope>
    <source>
        <strain evidence="4 5">CCBAS932</strain>
    </source>
</reference>
<dbReference type="PANTHER" id="PTHR13395:SF6">
    <property type="entry name" value="SISTER CHROMATID COHESION PROTEIN DCC1"/>
    <property type="match status" value="1"/>
</dbReference>
<dbReference type="OrthoDB" id="5199543at2759"/>
<dbReference type="AlphaFoldDB" id="A0A3N4LI45"/>
<dbReference type="InParanoid" id="A0A3N4LI45"/>
<protein>
    <recommendedName>
        <fullName evidence="6">Sister chromatid cohesion protein Dcc1</fullName>
    </recommendedName>
</protein>
<dbReference type="Pfam" id="PF09724">
    <property type="entry name" value="Dcc1"/>
    <property type="match status" value="1"/>
</dbReference>
<sequence length="326" mass="36112">MTQNNTGIPLSFSHNLAPIRLIELPPALLSLLSNTDSPPTLQIKASSAPIDTHSTSNHAVLTTPTQTFSLRQVYSSNSLLLLKPSTTDTTGLNVVSTANSYMELIPTIHNAKDLILKHIPVFPLPADITPITRAEILASIPVSTGEFDAAWKELHCFSCPKGFAYRPAPSAILQTLKTIELVHSVGEDRIELNRYFASLYDGDDEDDDEEVERCIPGLVEAVLSEVGLTNREMVSSMSICERTWMAWLGRLVLEDWASKSKGDMLYASFMTKWKQEAPDWCSAGWYTLPTPNTIRFAPGGDAVAVEAQKPEKKNKWHEKFGKGKRR</sequence>
<organism evidence="4 5">
    <name type="scientific">Morchella conica CCBAS932</name>
    <dbReference type="NCBI Taxonomy" id="1392247"/>
    <lineage>
        <taxon>Eukaryota</taxon>
        <taxon>Fungi</taxon>
        <taxon>Dikarya</taxon>
        <taxon>Ascomycota</taxon>
        <taxon>Pezizomycotina</taxon>
        <taxon>Pezizomycetes</taxon>
        <taxon>Pezizales</taxon>
        <taxon>Morchellaceae</taxon>
        <taxon>Morchella</taxon>
    </lineage>
</organism>
<name>A0A3N4LI45_9PEZI</name>
<gene>
    <name evidence="4" type="ORF">P167DRAFT_540988</name>
</gene>
<keyword evidence="5" id="KW-1185">Reference proteome</keyword>
<dbReference type="GO" id="GO:0000785">
    <property type="term" value="C:chromatin"/>
    <property type="evidence" value="ECO:0007669"/>
    <property type="project" value="TreeGrafter"/>
</dbReference>
<dbReference type="Proteomes" id="UP000277580">
    <property type="component" value="Unassembled WGS sequence"/>
</dbReference>
<evidence type="ECO:0000256" key="1">
    <source>
        <dbReference type="ARBA" id="ARBA00007017"/>
    </source>
</evidence>
<dbReference type="GO" id="GO:0031390">
    <property type="term" value="C:Ctf18 RFC-like complex"/>
    <property type="evidence" value="ECO:0007669"/>
    <property type="project" value="InterPro"/>
</dbReference>
<dbReference type="InterPro" id="IPR019128">
    <property type="entry name" value="Dcc1"/>
</dbReference>
<keyword evidence="2" id="KW-0235">DNA replication</keyword>
<accession>A0A3N4LI45</accession>
<dbReference type="STRING" id="1392247.A0A3N4LI45"/>
<dbReference type="GO" id="GO:0034088">
    <property type="term" value="P:maintenance of mitotic sister chromatid cohesion"/>
    <property type="evidence" value="ECO:0007669"/>
    <property type="project" value="TreeGrafter"/>
</dbReference>
<evidence type="ECO:0008006" key="6">
    <source>
        <dbReference type="Google" id="ProtNLM"/>
    </source>
</evidence>
<comment type="similarity">
    <text evidence="1">Belongs to the DCC1 family.</text>
</comment>
<evidence type="ECO:0000313" key="5">
    <source>
        <dbReference type="Proteomes" id="UP000277580"/>
    </source>
</evidence>